<sequence length="119" mass="13577">MRNEREILLDSVVQKPPRANFPALVLTNSRVVVTFAMIFRDDWRKPVVEEAKESIPFLILHFRLTDSPNKFGLAKLHATAFDQCLRPTTQQPGTQCGDVFKLDAETIGLVQKICRVLLR</sequence>
<dbReference type="AlphaFoldDB" id="A0A5C6FFE9"/>
<evidence type="ECO:0000313" key="1">
    <source>
        <dbReference type="EMBL" id="TWU58311.1"/>
    </source>
</evidence>
<proteinExistence type="predicted"/>
<comment type="caution">
    <text evidence="1">The sequence shown here is derived from an EMBL/GenBank/DDBJ whole genome shotgun (WGS) entry which is preliminary data.</text>
</comment>
<name>A0A5C6FFE9_9BACT</name>
<protein>
    <submittedName>
        <fullName evidence="1">Uncharacterized protein</fullName>
    </submittedName>
</protein>
<reference evidence="1 2" key="1">
    <citation type="submission" date="2019-02" db="EMBL/GenBank/DDBJ databases">
        <title>Deep-cultivation of Planctomycetes and their phenomic and genomic characterization uncovers novel biology.</title>
        <authorList>
            <person name="Wiegand S."/>
            <person name="Jogler M."/>
            <person name="Boedeker C."/>
            <person name="Pinto D."/>
            <person name="Vollmers J."/>
            <person name="Rivas-Marin E."/>
            <person name="Kohn T."/>
            <person name="Peeters S.H."/>
            <person name="Heuer A."/>
            <person name="Rast P."/>
            <person name="Oberbeckmann S."/>
            <person name="Bunk B."/>
            <person name="Jeske O."/>
            <person name="Meyerdierks A."/>
            <person name="Storesund J.E."/>
            <person name="Kallscheuer N."/>
            <person name="Luecker S."/>
            <person name="Lage O.M."/>
            <person name="Pohl T."/>
            <person name="Merkel B.J."/>
            <person name="Hornburger P."/>
            <person name="Mueller R.-W."/>
            <person name="Bruemmer F."/>
            <person name="Labrenz M."/>
            <person name="Spormann A.M."/>
            <person name="Op Den Camp H."/>
            <person name="Overmann J."/>
            <person name="Amann R."/>
            <person name="Jetten M.S.M."/>
            <person name="Mascher T."/>
            <person name="Medema M.H."/>
            <person name="Devos D.P."/>
            <person name="Kaster A.-K."/>
            <person name="Ovreas L."/>
            <person name="Rohde M."/>
            <person name="Galperin M.Y."/>
            <person name="Jogler C."/>
        </authorList>
    </citation>
    <scope>NUCLEOTIDE SEQUENCE [LARGE SCALE GENOMIC DNA]</scope>
    <source>
        <strain evidence="1 2">Poly59</strain>
    </source>
</reference>
<gene>
    <name evidence="1" type="ORF">Poly59_12220</name>
</gene>
<dbReference type="EMBL" id="SJPX01000001">
    <property type="protein sequence ID" value="TWU58311.1"/>
    <property type="molecule type" value="Genomic_DNA"/>
</dbReference>
<accession>A0A5C6FFE9</accession>
<organism evidence="1 2">
    <name type="scientific">Rubripirellula reticaptiva</name>
    <dbReference type="NCBI Taxonomy" id="2528013"/>
    <lineage>
        <taxon>Bacteria</taxon>
        <taxon>Pseudomonadati</taxon>
        <taxon>Planctomycetota</taxon>
        <taxon>Planctomycetia</taxon>
        <taxon>Pirellulales</taxon>
        <taxon>Pirellulaceae</taxon>
        <taxon>Rubripirellula</taxon>
    </lineage>
</organism>
<dbReference type="Proteomes" id="UP000317977">
    <property type="component" value="Unassembled WGS sequence"/>
</dbReference>
<keyword evidence="2" id="KW-1185">Reference proteome</keyword>
<evidence type="ECO:0000313" key="2">
    <source>
        <dbReference type="Proteomes" id="UP000317977"/>
    </source>
</evidence>